<name>A0A371X6W8_9HYPH</name>
<keyword evidence="3" id="KW-1185">Reference proteome</keyword>
<dbReference type="RefSeq" id="WP_116681868.1">
    <property type="nucleotide sequence ID" value="NZ_QURL01000002.1"/>
</dbReference>
<proteinExistence type="predicted"/>
<comment type="caution">
    <text evidence="2">The sequence shown here is derived from an EMBL/GenBank/DDBJ whole genome shotgun (WGS) entry which is preliminary data.</text>
</comment>
<dbReference type="EMBL" id="QURL01000002">
    <property type="protein sequence ID" value="RFC64970.1"/>
    <property type="molecule type" value="Genomic_DNA"/>
</dbReference>
<reference evidence="2 3" key="1">
    <citation type="submission" date="2018-08" db="EMBL/GenBank/DDBJ databases">
        <title>Fulvimarina sp. 85, whole genome shotgun sequence.</title>
        <authorList>
            <person name="Tuo L."/>
        </authorList>
    </citation>
    <scope>NUCLEOTIDE SEQUENCE [LARGE SCALE GENOMIC DNA]</scope>
    <source>
        <strain evidence="2 3">85</strain>
    </source>
</reference>
<feature type="region of interest" description="Disordered" evidence="1">
    <location>
        <begin position="254"/>
        <end position="273"/>
    </location>
</feature>
<sequence>MRSQLPSLYRALEKPKAANGYDAIATAAALNFLALPSPSKRQEKALTSLIAPVWSHLAAETQAYIKAEFAQRGTVPAAIRAIYETSAGGAPVTSSAESASPIADMGVLAETAVGEPRPERTARSAQEARDTLKFLVAKPERPRNAPKGKKPIVEIARSRNIDALRDFLAQELFLGQEEAARFLSSADSPLLLAALKALDLSTSDAMTILMFVDETVATSISAFTVAKNQYEQLSFEAAAARLGLAPIEGTPAARHEPLSADLPSPNRSDRPRRAFFGRRFGTANLRKASRS</sequence>
<evidence type="ECO:0000256" key="1">
    <source>
        <dbReference type="SAM" id="MobiDB-lite"/>
    </source>
</evidence>
<protein>
    <submittedName>
        <fullName evidence="2">Uncharacterized protein</fullName>
    </submittedName>
</protein>
<gene>
    <name evidence="2" type="ORF">DYI37_03630</name>
</gene>
<evidence type="ECO:0000313" key="3">
    <source>
        <dbReference type="Proteomes" id="UP000264310"/>
    </source>
</evidence>
<accession>A0A371X6W8</accession>
<dbReference type="Proteomes" id="UP000264310">
    <property type="component" value="Unassembled WGS sequence"/>
</dbReference>
<dbReference type="OrthoDB" id="7907343at2"/>
<dbReference type="AlphaFoldDB" id="A0A371X6W8"/>
<evidence type="ECO:0000313" key="2">
    <source>
        <dbReference type="EMBL" id="RFC64970.1"/>
    </source>
</evidence>
<organism evidence="2 3">
    <name type="scientific">Fulvimarina endophytica</name>
    <dbReference type="NCBI Taxonomy" id="2293836"/>
    <lineage>
        <taxon>Bacteria</taxon>
        <taxon>Pseudomonadati</taxon>
        <taxon>Pseudomonadota</taxon>
        <taxon>Alphaproteobacteria</taxon>
        <taxon>Hyphomicrobiales</taxon>
        <taxon>Aurantimonadaceae</taxon>
        <taxon>Fulvimarina</taxon>
    </lineage>
</organism>